<organism evidence="1 2">
    <name type="scientific">Roseibium sediminicola</name>
    <dbReference type="NCBI Taxonomy" id="2933272"/>
    <lineage>
        <taxon>Bacteria</taxon>
        <taxon>Pseudomonadati</taxon>
        <taxon>Pseudomonadota</taxon>
        <taxon>Alphaproteobacteria</taxon>
        <taxon>Hyphomicrobiales</taxon>
        <taxon>Stappiaceae</taxon>
        <taxon>Roseibium</taxon>
    </lineage>
</organism>
<gene>
    <name evidence="1" type="ORF">M0H32_13910</name>
</gene>
<reference evidence="1" key="1">
    <citation type="submission" date="2022-04" db="EMBL/GenBank/DDBJ databases">
        <title>Roseibium sp. CAU 1639 isolated from mud.</title>
        <authorList>
            <person name="Kim W."/>
        </authorList>
    </citation>
    <scope>NUCLEOTIDE SEQUENCE</scope>
    <source>
        <strain evidence="1">CAU 1639</strain>
    </source>
</reference>
<dbReference type="RefSeq" id="WP_248154965.1">
    <property type="nucleotide sequence ID" value="NZ_JALNMJ010000009.1"/>
</dbReference>
<proteinExistence type="predicted"/>
<evidence type="ECO:0008006" key="3">
    <source>
        <dbReference type="Google" id="ProtNLM"/>
    </source>
</evidence>
<dbReference type="EMBL" id="JALNMJ010000009">
    <property type="protein sequence ID" value="MCK7613266.1"/>
    <property type="molecule type" value="Genomic_DNA"/>
</dbReference>
<comment type="caution">
    <text evidence="1">The sequence shown here is derived from an EMBL/GenBank/DDBJ whole genome shotgun (WGS) entry which is preliminary data.</text>
</comment>
<evidence type="ECO:0000313" key="2">
    <source>
        <dbReference type="Proteomes" id="UP001431221"/>
    </source>
</evidence>
<evidence type="ECO:0000313" key="1">
    <source>
        <dbReference type="EMBL" id="MCK7613266.1"/>
    </source>
</evidence>
<keyword evidence="2" id="KW-1185">Reference proteome</keyword>
<dbReference type="Proteomes" id="UP001431221">
    <property type="component" value="Unassembled WGS sequence"/>
</dbReference>
<sequence length="116" mass="12554">MATWKPAQREPDALRSCVYDYLRTRSPQVYAEGNTSATHLGRSQETMCTGEPLTIDLTLTPVGIATVNTRSALVFGVAGHAADRKTGYEVDGKIVIDRATLAFLSIEANLTVINRG</sequence>
<protein>
    <recommendedName>
        <fullName evidence="3">YceI-like domain-containing protein</fullName>
    </recommendedName>
</protein>
<name>A0ABT0GV09_9HYPH</name>
<accession>A0ABT0GV09</accession>